<evidence type="ECO:0000313" key="2">
    <source>
        <dbReference type="EMBL" id="SDY99775.1"/>
    </source>
</evidence>
<reference evidence="2 3" key="1">
    <citation type="submission" date="2016-10" db="EMBL/GenBank/DDBJ databases">
        <authorList>
            <person name="de Groot N.N."/>
        </authorList>
    </citation>
    <scope>NUCLEOTIDE SEQUENCE [LARGE SCALE GENOMIC DNA]</scope>
    <source>
        <strain evidence="2 3">APO</strain>
    </source>
</reference>
<feature type="transmembrane region" description="Helical" evidence="1">
    <location>
        <begin position="428"/>
        <end position="446"/>
    </location>
</feature>
<feature type="transmembrane region" description="Helical" evidence="1">
    <location>
        <begin position="330"/>
        <end position="347"/>
    </location>
</feature>
<name>A0A1H3PG22_9FIRM</name>
<keyword evidence="1" id="KW-0472">Membrane</keyword>
<dbReference type="SUPFAM" id="SSF82693">
    <property type="entry name" value="Multidrug efflux transporter AcrB pore domain, PN1, PN2, PC1 and PC2 subdomains"/>
    <property type="match status" value="2"/>
</dbReference>
<protein>
    <submittedName>
        <fullName evidence="2">Multidrug efflux pump subunit AcrB</fullName>
    </submittedName>
</protein>
<keyword evidence="1" id="KW-1133">Transmembrane helix</keyword>
<dbReference type="RefSeq" id="WP_093313969.1">
    <property type="nucleotide sequence ID" value="NZ_FNPV01000006.1"/>
</dbReference>
<dbReference type="Gene3D" id="3.30.70.1320">
    <property type="entry name" value="Multidrug efflux transporter AcrB pore domain like"/>
    <property type="match status" value="1"/>
</dbReference>
<dbReference type="OrthoDB" id="9757876at2"/>
<dbReference type="SUPFAM" id="SSF82866">
    <property type="entry name" value="Multidrug efflux transporter AcrB transmembrane domain"/>
    <property type="match status" value="2"/>
</dbReference>
<feature type="transmembrane region" description="Helical" evidence="1">
    <location>
        <begin position="884"/>
        <end position="901"/>
    </location>
</feature>
<keyword evidence="3" id="KW-1185">Reference proteome</keyword>
<dbReference type="EMBL" id="FNPV01000006">
    <property type="protein sequence ID" value="SDY99775.1"/>
    <property type="molecule type" value="Genomic_DNA"/>
</dbReference>
<dbReference type="PRINTS" id="PR00702">
    <property type="entry name" value="ACRIFLAVINRP"/>
</dbReference>
<dbReference type="PANTHER" id="PTHR32063:SF18">
    <property type="entry name" value="CATION EFFLUX SYSTEM PROTEIN"/>
    <property type="match status" value="1"/>
</dbReference>
<feature type="transmembrane region" description="Helical" evidence="1">
    <location>
        <begin position="529"/>
        <end position="552"/>
    </location>
</feature>
<dbReference type="AlphaFoldDB" id="A0A1H3PG22"/>
<sequence>MTKWCIENRSLVFVLSLFVFFFGLATYATMERQENPDVVAPGATVKTIYPGATPEDIEKYIVKPLEEKIDEITEVDQILSYSLDNVGVIIVRLEDMSDDDINEAWTELHQRVGEADLPEQAWDPEIDTDLIDTYGMLLTLSSPHHEDRQMKEFADDIKDDLERIDGVSVVDINGFTEDEIQVKLDLIRMRNMGITVTDIGTAMKARNVNIPGGNLDLSGLRIPVTITGEYQNAEEVRNTVVGMSDEGNIIYLRDVADVVETMGERETYVAGNGDNALLLSLKYAEGQNIVRVGENIREYLETKEQELPEGMGLTVVTDQADYVNDAIKTFQRNLMSAVVLVVLAVMASMGAKSALVVSSAIPITVMATFAFMRFTDIILHQVSISSLILCLGLMVANAIVANDSMYLYMSKGMERKEAIIHGIREVRIPILTSTLTTVASFMPLLLMEGVAGKFVRSLPILVTVALLCSFLLSITVIPAMGYTFLTTEDVQKQQKSNGNGKGVLHRIQGRFLKIYRGLLDNALKRPKSAISLAMVFLILSAMVVPTLGLQLFPFVERDQYVIDVILAEGSSLDKTRQAAIEIERILDEEPTIDTFMSKTGDGIPKFYPSFVPHQIATNRSQFIVNGRIDTMDQVHRRLEESIPGARIEVKRLENAVPVGLPVQVRISGEDVDVLRNTANEAKEILRTIEEGHHVQDDYGNEVLKMVVDVEQDKASMVGLSTYDVASTVRMALNGVEITKIKPKDSEDDIPVVVQIPTEERHRVEVLENIFVTSQITGENIPLQQVASIDNEFSLSRILRRDRDRTITAGLYPRTGVSAAELLDIVEERMEEAGFEVPAGYTLEYGGENEDRAEAFESLVGPFFLAMALIYIILMFQFMDLRQPLIIMGTIPLSFIGVIWGLKVTGYPLGFMALMGTVSLMGIVVNNGIVLLDYINLLVGQGKNVDEAIPEACETRLRPIMIGMITTVIGLVPMALFGGDLWAPLAYAIIFGLVISSMLTTLIIPAAFKVGYNRDRSKTLIGRLFAPKDKTVKE</sequence>
<dbReference type="STRING" id="159292.SAMN05192546_106180"/>
<dbReference type="InterPro" id="IPR001036">
    <property type="entry name" value="Acrflvin-R"/>
</dbReference>
<dbReference type="Gene3D" id="3.30.2090.10">
    <property type="entry name" value="Multidrug efflux transporter AcrB TolC docking domain, DN and DC subdomains"/>
    <property type="match status" value="2"/>
</dbReference>
<evidence type="ECO:0000256" key="1">
    <source>
        <dbReference type="SAM" id="Phobius"/>
    </source>
</evidence>
<dbReference type="Gene3D" id="3.30.70.1440">
    <property type="entry name" value="Multidrug efflux transporter AcrB pore domain"/>
    <property type="match status" value="1"/>
</dbReference>
<keyword evidence="1" id="KW-0812">Transmembrane</keyword>
<feature type="transmembrane region" description="Helical" evidence="1">
    <location>
        <begin position="858"/>
        <end position="877"/>
    </location>
</feature>
<dbReference type="PANTHER" id="PTHR32063">
    <property type="match status" value="1"/>
</dbReference>
<dbReference type="Gene3D" id="1.20.1640.10">
    <property type="entry name" value="Multidrug efflux transporter AcrB transmembrane domain"/>
    <property type="match status" value="2"/>
</dbReference>
<dbReference type="Proteomes" id="UP000199230">
    <property type="component" value="Unassembled WGS sequence"/>
</dbReference>
<feature type="transmembrane region" description="Helical" evidence="1">
    <location>
        <begin position="458"/>
        <end position="485"/>
    </location>
</feature>
<dbReference type="GO" id="GO:0042910">
    <property type="term" value="F:xenobiotic transmembrane transporter activity"/>
    <property type="evidence" value="ECO:0007669"/>
    <property type="project" value="TreeGrafter"/>
</dbReference>
<feature type="transmembrane region" description="Helical" evidence="1">
    <location>
        <begin position="959"/>
        <end position="978"/>
    </location>
</feature>
<dbReference type="Pfam" id="PF00873">
    <property type="entry name" value="ACR_tran"/>
    <property type="match status" value="1"/>
</dbReference>
<feature type="transmembrane region" description="Helical" evidence="1">
    <location>
        <begin position="12"/>
        <end position="30"/>
    </location>
</feature>
<feature type="transmembrane region" description="Helical" evidence="1">
    <location>
        <begin position="384"/>
        <end position="408"/>
    </location>
</feature>
<feature type="transmembrane region" description="Helical" evidence="1">
    <location>
        <begin position="984"/>
        <end position="1007"/>
    </location>
</feature>
<proteinExistence type="predicted"/>
<evidence type="ECO:0000313" key="3">
    <source>
        <dbReference type="Proteomes" id="UP000199230"/>
    </source>
</evidence>
<organism evidence="2 3">
    <name type="scientific">Tindallia californiensis</name>
    <dbReference type="NCBI Taxonomy" id="159292"/>
    <lineage>
        <taxon>Bacteria</taxon>
        <taxon>Bacillati</taxon>
        <taxon>Bacillota</taxon>
        <taxon>Clostridia</taxon>
        <taxon>Peptostreptococcales</taxon>
        <taxon>Tindalliaceae</taxon>
        <taxon>Tindallia</taxon>
    </lineage>
</organism>
<dbReference type="SUPFAM" id="SSF82714">
    <property type="entry name" value="Multidrug efflux transporter AcrB TolC docking domain, DN and DC subdomains"/>
    <property type="match status" value="2"/>
</dbReference>
<dbReference type="Gene3D" id="3.30.70.1430">
    <property type="entry name" value="Multidrug efflux transporter AcrB pore domain"/>
    <property type="match status" value="2"/>
</dbReference>
<dbReference type="GO" id="GO:0005886">
    <property type="term" value="C:plasma membrane"/>
    <property type="evidence" value="ECO:0007669"/>
    <property type="project" value="TreeGrafter"/>
</dbReference>
<accession>A0A1H3PG22</accession>
<dbReference type="InterPro" id="IPR027463">
    <property type="entry name" value="AcrB_DN_DC_subdom"/>
</dbReference>
<feature type="transmembrane region" description="Helical" evidence="1">
    <location>
        <begin position="913"/>
        <end position="938"/>
    </location>
</feature>
<gene>
    <name evidence="2" type="ORF">SAMN05192546_106180</name>
</gene>